<evidence type="ECO:0000256" key="3">
    <source>
        <dbReference type="ARBA" id="ARBA00022598"/>
    </source>
</evidence>
<keyword evidence="5" id="KW-0547">Nucleotide-binding</keyword>
<dbReference type="SMART" id="SM01230">
    <property type="entry name" value="Gln-synt_C"/>
    <property type="match status" value="1"/>
</dbReference>
<evidence type="ECO:0000259" key="11">
    <source>
        <dbReference type="PROSITE" id="PS51987"/>
    </source>
</evidence>
<dbReference type="InterPro" id="IPR008146">
    <property type="entry name" value="Gln_synth_cat_dom"/>
</dbReference>
<keyword evidence="3" id="KW-0436">Ligase</keyword>
<dbReference type="PANTHER" id="PTHR43785">
    <property type="entry name" value="GAMMA-GLUTAMYLPUTRESCINE SYNTHETASE"/>
    <property type="match status" value="1"/>
</dbReference>
<evidence type="ECO:0000256" key="8">
    <source>
        <dbReference type="PROSITE-ProRule" id="PRU01330"/>
    </source>
</evidence>
<dbReference type="InterPro" id="IPR008147">
    <property type="entry name" value="Gln_synt_N"/>
</dbReference>
<dbReference type="OrthoDB" id="9807095at2"/>
<evidence type="ECO:0000256" key="7">
    <source>
        <dbReference type="ARBA" id="ARBA00022842"/>
    </source>
</evidence>
<dbReference type="GO" id="GO:0004356">
    <property type="term" value="F:glutamine synthetase activity"/>
    <property type="evidence" value="ECO:0007669"/>
    <property type="project" value="InterPro"/>
</dbReference>
<keyword evidence="4" id="KW-0479">Metal-binding</keyword>
<feature type="domain" description="GS catalytic" evidence="11">
    <location>
        <begin position="105"/>
        <end position="443"/>
    </location>
</feature>
<dbReference type="GO" id="GO:0046872">
    <property type="term" value="F:metal ion binding"/>
    <property type="evidence" value="ECO:0007669"/>
    <property type="project" value="UniProtKB-KW"/>
</dbReference>
<dbReference type="GO" id="GO:0005524">
    <property type="term" value="F:ATP binding"/>
    <property type="evidence" value="ECO:0007669"/>
    <property type="project" value="UniProtKB-KW"/>
</dbReference>
<dbReference type="PROSITE" id="PS00181">
    <property type="entry name" value="GLNA_ATP"/>
    <property type="match status" value="1"/>
</dbReference>
<evidence type="ECO:0000256" key="2">
    <source>
        <dbReference type="ARBA" id="ARBA00009897"/>
    </source>
</evidence>
<name>A0A1H3W9E7_9ACTO</name>
<dbReference type="InterPro" id="IPR027303">
    <property type="entry name" value="Gln_synth_gly_rich_site"/>
</dbReference>
<evidence type="ECO:0000256" key="9">
    <source>
        <dbReference type="RuleBase" id="RU000384"/>
    </source>
</evidence>
<dbReference type="EMBL" id="FNQV01000002">
    <property type="protein sequence ID" value="SDZ83715.1"/>
    <property type="molecule type" value="Genomic_DNA"/>
</dbReference>
<comment type="similarity">
    <text evidence="2 8 9">Belongs to the glutamine synthetase family.</text>
</comment>
<dbReference type="RefSeq" id="WP_092561379.1">
    <property type="nucleotide sequence ID" value="NZ_FNQV01000002.1"/>
</dbReference>
<dbReference type="Pfam" id="PF03951">
    <property type="entry name" value="Gln-synt_N"/>
    <property type="match status" value="1"/>
</dbReference>
<evidence type="ECO:0000313" key="13">
    <source>
        <dbReference type="Proteomes" id="UP000199288"/>
    </source>
</evidence>
<keyword evidence="7" id="KW-0460">Magnesium</keyword>
<proteinExistence type="inferred from homology"/>
<dbReference type="PROSITE" id="PS51987">
    <property type="entry name" value="GS_CATALYTIC"/>
    <property type="match status" value="1"/>
</dbReference>
<evidence type="ECO:0000313" key="12">
    <source>
        <dbReference type="EMBL" id="SDZ83715.1"/>
    </source>
</evidence>
<comment type="cofactor">
    <cofactor evidence="1">
        <name>Mg(2+)</name>
        <dbReference type="ChEBI" id="CHEBI:18420"/>
    </cofactor>
</comment>
<sequence length="443" mass="49113">MDRQQEFVLRSVQDEEIRFIQLWFTDVLGVLKSVTIAPAELESAFAEGVGFDGSAVEGLARVFEADMIARPDAQTFQVLAGPETGLARMFCDIVTPDGSPARGDSRQVLRRMVARALDAGLTFYTHPEVEFYLFDEAAYREGRLVPVDHAGYFEHTITRLGTDVRREVVSRLEAMGILVEYAHHEGGPGQHEIDLRYADALTTADNLMTFQTIVKEVAAENGVIATFMPKPMIDAPGSGMHTHLSLFEADRNAFFDPAGEYQLSLTGRRFIAGLLRHAPEITALTCQHVNSYKRLWGGGEAPSYICWGHNNRSALVRVPLAKPDKAQSARVEYRALDPSANPYLAFAALLAAGLAGIEGEYDLEEGAEDDVWRLSDAERRALGIDALPASLHRAVEHLEASELMASTLGEDAFDFVIRNKHQEWQDYRAQITPFELDRFLPGS</sequence>
<dbReference type="Gene3D" id="3.10.20.70">
    <property type="entry name" value="Glutamine synthetase, N-terminal domain"/>
    <property type="match status" value="1"/>
</dbReference>
<dbReference type="Pfam" id="PF00120">
    <property type="entry name" value="Gln-synt_C"/>
    <property type="match status" value="1"/>
</dbReference>
<dbReference type="PANTHER" id="PTHR43785:SF11">
    <property type="entry name" value="GAMMA-GLUTAMYLPOLYAMINE SYNTHETASE GLNA2"/>
    <property type="match status" value="1"/>
</dbReference>
<accession>A0A1H3W9E7</accession>
<dbReference type="GO" id="GO:0006542">
    <property type="term" value="P:glutamine biosynthetic process"/>
    <property type="evidence" value="ECO:0007669"/>
    <property type="project" value="InterPro"/>
</dbReference>
<dbReference type="SUPFAM" id="SSF54368">
    <property type="entry name" value="Glutamine synthetase, N-terminal domain"/>
    <property type="match status" value="1"/>
</dbReference>
<dbReference type="Proteomes" id="UP000199288">
    <property type="component" value="Unassembled WGS sequence"/>
</dbReference>
<evidence type="ECO:0000256" key="1">
    <source>
        <dbReference type="ARBA" id="ARBA00001946"/>
    </source>
</evidence>
<protein>
    <submittedName>
        <fullName evidence="12">Glutamine synthetase</fullName>
    </submittedName>
</protein>
<dbReference type="PROSITE" id="PS51986">
    <property type="entry name" value="GS_BETA_GRASP"/>
    <property type="match status" value="1"/>
</dbReference>
<dbReference type="InterPro" id="IPR036651">
    <property type="entry name" value="Gln_synt_N_sf"/>
</dbReference>
<evidence type="ECO:0000256" key="5">
    <source>
        <dbReference type="ARBA" id="ARBA00022741"/>
    </source>
</evidence>
<dbReference type="SUPFAM" id="SSF55931">
    <property type="entry name" value="Glutamine synthetase/guanido kinase"/>
    <property type="match status" value="1"/>
</dbReference>
<reference evidence="13" key="1">
    <citation type="submission" date="2016-10" db="EMBL/GenBank/DDBJ databases">
        <authorList>
            <person name="Varghese N."/>
            <person name="Submissions S."/>
        </authorList>
    </citation>
    <scope>NUCLEOTIDE SEQUENCE [LARGE SCALE GENOMIC DNA]</scope>
    <source>
        <strain evidence="13">KPR-1</strain>
    </source>
</reference>
<gene>
    <name evidence="12" type="ORF">SAMN02910418_00346</name>
</gene>
<keyword evidence="13" id="KW-1185">Reference proteome</keyword>
<evidence type="ECO:0000259" key="10">
    <source>
        <dbReference type="PROSITE" id="PS51986"/>
    </source>
</evidence>
<feature type="domain" description="GS beta-grasp" evidence="10">
    <location>
        <begin position="15"/>
        <end position="98"/>
    </location>
</feature>
<dbReference type="AlphaFoldDB" id="A0A1H3W9E7"/>
<organism evidence="12 13">
    <name type="scientific">Bowdeniella nasicola</name>
    <dbReference type="NCBI Taxonomy" id="208480"/>
    <lineage>
        <taxon>Bacteria</taxon>
        <taxon>Bacillati</taxon>
        <taxon>Actinomycetota</taxon>
        <taxon>Actinomycetes</taxon>
        <taxon>Actinomycetales</taxon>
        <taxon>Actinomycetaceae</taxon>
        <taxon>Bowdeniella</taxon>
    </lineage>
</organism>
<dbReference type="FunFam" id="3.30.590.10:FF:000003">
    <property type="entry name" value="Glutamine synthetase 2"/>
    <property type="match status" value="1"/>
</dbReference>
<dbReference type="Gene3D" id="3.30.590.10">
    <property type="entry name" value="Glutamine synthetase/guanido kinase, catalytic domain"/>
    <property type="match status" value="1"/>
</dbReference>
<evidence type="ECO:0000256" key="6">
    <source>
        <dbReference type="ARBA" id="ARBA00022840"/>
    </source>
</evidence>
<dbReference type="InterPro" id="IPR014746">
    <property type="entry name" value="Gln_synth/guanido_kin_cat_dom"/>
</dbReference>
<keyword evidence="6" id="KW-0067">ATP-binding</keyword>
<evidence type="ECO:0000256" key="4">
    <source>
        <dbReference type="ARBA" id="ARBA00022723"/>
    </source>
</evidence>